<proteinExistence type="predicted"/>
<dbReference type="HOGENOM" id="CLU_1245693_0_0_1"/>
<evidence type="ECO:0000313" key="3">
    <source>
        <dbReference type="EMBL" id="EIJ89335.1"/>
    </source>
</evidence>
<keyword evidence="2" id="KW-0472">Membrane</keyword>
<feature type="region of interest" description="Disordered" evidence="1">
    <location>
        <begin position="1"/>
        <end position="33"/>
    </location>
</feature>
<sequence length="222" mass="24922">MNSDQNSKGEAIKTSTEEVKPTETSTEKQITTKDILLDGYNTINKTTAVTAHEEYINSSLTEQQQAEQLDPSYKQQPLKEESDMSATKDITVDEAIPDEIIDWLYGEVDQAATDKDELYFSSEHADQSTIINVLEHNTVIPTSVADQIITRTEGSATDEEYDNAEVPEFFRHGLENLINAPELFTQEEEVSKTFKTISIILLIIFIIIGTIILLNPNNIVHN</sequence>
<feature type="region of interest" description="Disordered" evidence="1">
    <location>
        <begin position="61"/>
        <end position="85"/>
    </location>
</feature>
<keyword evidence="2" id="KW-0812">Transmembrane</keyword>
<protein>
    <submittedName>
        <fullName evidence="3">Uncharacterized protein</fullName>
    </submittedName>
</protein>
<dbReference type="Proteomes" id="UP000002872">
    <property type="component" value="Unassembled WGS sequence"/>
</dbReference>
<evidence type="ECO:0000313" key="4">
    <source>
        <dbReference type="Proteomes" id="UP000002872"/>
    </source>
</evidence>
<evidence type="ECO:0000256" key="1">
    <source>
        <dbReference type="SAM" id="MobiDB-lite"/>
    </source>
</evidence>
<dbReference type="AlphaFoldDB" id="I3EJD8"/>
<dbReference type="EMBL" id="GL870876">
    <property type="protein sequence ID" value="EIJ89335.1"/>
    <property type="molecule type" value="Genomic_DNA"/>
</dbReference>
<dbReference type="VEuPathDB" id="MicrosporidiaDB:NEQG_00105"/>
<feature type="transmembrane region" description="Helical" evidence="2">
    <location>
        <begin position="196"/>
        <end position="214"/>
    </location>
</feature>
<name>I3EJD8_NEMP3</name>
<keyword evidence="4" id="KW-1185">Reference proteome</keyword>
<organism evidence="3 4">
    <name type="scientific">Nematocida parisii (strain ERTm3)</name>
    <name type="common">Nematode killer fungus</name>
    <dbReference type="NCBI Taxonomy" id="935791"/>
    <lineage>
        <taxon>Eukaryota</taxon>
        <taxon>Fungi</taxon>
        <taxon>Fungi incertae sedis</taxon>
        <taxon>Microsporidia</taxon>
        <taxon>Nematocida</taxon>
    </lineage>
</organism>
<keyword evidence="2" id="KW-1133">Transmembrane helix</keyword>
<dbReference type="InParanoid" id="I3EJD8"/>
<gene>
    <name evidence="3" type="ORF">NEQG_00105</name>
</gene>
<accession>I3EJD8</accession>
<reference evidence="3" key="1">
    <citation type="submission" date="2011-01" db="EMBL/GenBank/DDBJ databases">
        <title>The Genome Sequence of Nematocida parisii strain ERTm3.</title>
        <authorList>
            <consortium name="The Broad Institute Genome Sequencing Platform"/>
            <consortium name="The Broad Institute Genome Sequencing Center for Infectious Disease"/>
            <person name="Cuomo C."/>
            <person name="Troemel E."/>
            <person name="Young S.K."/>
            <person name="Zeng Q."/>
            <person name="Gargeya S."/>
            <person name="Fitzgerald M."/>
            <person name="Haas B."/>
            <person name="Abouelleil A."/>
            <person name="Alvarado L."/>
            <person name="Arachchi H.M."/>
            <person name="Berlin A."/>
            <person name="Chapman S.B."/>
            <person name="Gearin G."/>
            <person name="Goldberg J."/>
            <person name="Griggs A."/>
            <person name="Gujja S."/>
            <person name="Hansen M."/>
            <person name="Heiman D."/>
            <person name="Howarth C."/>
            <person name="Larimer J."/>
            <person name="Lui A."/>
            <person name="MacDonald P.J.P."/>
            <person name="McCowen C."/>
            <person name="Montmayeur A."/>
            <person name="Murphy C."/>
            <person name="Neiman D."/>
            <person name="Pearson M."/>
            <person name="Priest M."/>
            <person name="Roberts A."/>
            <person name="Saif S."/>
            <person name="Shea T."/>
            <person name="Sisk P."/>
            <person name="Stolte C."/>
            <person name="Sykes S."/>
            <person name="Wortman J."/>
            <person name="Nusbaum C."/>
            <person name="Birren B."/>
        </authorList>
    </citation>
    <scope>NUCLEOTIDE SEQUENCE</scope>
    <source>
        <strain evidence="3">ERTm3</strain>
    </source>
</reference>
<evidence type="ECO:0000256" key="2">
    <source>
        <dbReference type="SAM" id="Phobius"/>
    </source>
</evidence>